<dbReference type="AlphaFoldDB" id="A0AAD9PPL5"/>
<keyword evidence="2" id="KW-0808">Transferase</keyword>
<keyword evidence="2" id="KW-0548">Nucleotidyltransferase</keyword>
<keyword evidence="2" id="KW-0695">RNA-directed DNA polymerase</keyword>
<accession>A0AAD9PPL5</accession>
<dbReference type="Proteomes" id="UP001249851">
    <property type="component" value="Unassembled WGS sequence"/>
</dbReference>
<evidence type="ECO:0000313" key="3">
    <source>
        <dbReference type="Proteomes" id="UP001249851"/>
    </source>
</evidence>
<dbReference type="Pfam" id="PF00078">
    <property type="entry name" value="RVT_1"/>
    <property type="match status" value="1"/>
</dbReference>
<comment type="caution">
    <text evidence="2">The sequence shown here is derived from an EMBL/GenBank/DDBJ whole genome shotgun (WGS) entry which is preliminary data.</text>
</comment>
<reference evidence="2" key="2">
    <citation type="journal article" date="2023" name="Science">
        <title>Genomic signatures of disease resistance in endangered staghorn corals.</title>
        <authorList>
            <person name="Vollmer S.V."/>
            <person name="Selwyn J.D."/>
            <person name="Despard B.A."/>
            <person name="Roesel C.L."/>
        </authorList>
    </citation>
    <scope>NUCLEOTIDE SEQUENCE</scope>
    <source>
        <strain evidence="2">K2</strain>
    </source>
</reference>
<sequence length="248" mass="28308">MAVDLAGNYKPPHLARVNQVTFCNVQWLKGIYKRNYLCENNLIYSKQSGFGKLHSRETALIKIIDDLLFNLDNDRVSGMILINYCKAFDMVDHFVLQDKLYAYGLDNTSLTWFQSYLSDRHQFVSMSDKESTTSIIPHGVPQGSILGPLLFVLFINDLPLHVSSANTDLYADDTTLTCSVNWMDMDRLQTSLNAAVSETVHWATSFHSMKRKLKFLPSAANVFPTEFVMKLLFLLMDRNLKIYNVLSS</sequence>
<dbReference type="InterPro" id="IPR000477">
    <property type="entry name" value="RT_dom"/>
</dbReference>
<protein>
    <submittedName>
        <fullName evidence="2">RNA-directed DNA polymerase from transposon BS</fullName>
    </submittedName>
</protein>
<dbReference type="PANTHER" id="PTHR33332">
    <property type="entry name" value="REVERSE TRANSCRIPTASE DOMAIN-CONTAINING PROTEIN"/>
    <property type="match status" value="1"/>
</dbReference>
<dbReference type="EMBL" id="JARQWQ010000329">
    <property type="protein sequence ID" value="KAK2546698.1"/>
    <property type="molecule type" value="Genomic_DNA"/>
</dbReference>
<dbReference type="PROSITE" id="PS50878">
    <property type="entry name" value="RT_POL"/>
    <property type="match status" value="1"/>
</dbReference>
<dbReference type="GO" id="GO:0003964">
    <property type="term" value="F:RNA-directed DNA polymerase activity"/>
    <property type="evidence" value="ECO:0007669"/>
    <property type="project" value="UniProtKB-KW"/>
</dbReference>
<organism evidence="2 3">
    <name type="scientific">Acropora cervicornis</name>
    <name type="common">Staghorn coral</name>
    <dbReference type="NCBI Taxonomy" id="6130"/>
    <lineage>
        <taxon>Eukaryota</taxon>
        <taxon>Metazoa</taxon>
        <taxon>Cnidaria</taxon>
        <taxon>Anthozoa</taxon>
        <taxon>Hexacorallia</taxon>
        <taxon>Scleractinia</taxon>
        <taxon>Astrocoeniina</taxon>
        <taxon>Acroporidae</taxon>
        <taxon>Acropora</taxon>
    </lineage>
</organism>
<evidence type="ECO:0000313" key="2">
    <source>
        <dbReference type="EMBL" id="KAK2546698.1"/>
    </source>
</evidence>
<proteinExistence type="predicted"/>
<evidence type="ECO:0000259" key="1">
    <source>
        <dbReference type="PROSITE" id="PS50878"/>
    </source>
</evidence>
<reference evidence="2" key="1">
    <citation type="journal article" date="2023" name="G3 (Bethesda)">
        <title>Whole genome assembly and annotation of the endangered Caribbean coral Acropora cervicornis.</title>
        <authorList>
            <person name="Selwyn J.D."/>
            <person name="Vollmer S.V."/>
        </authorList>
    </citation>
    <scope>NUCLEOTIDE SEQUENCE</scope>
    <source>
        <strain evidence="2">K2</strain>
    </source>
</reference>
<name>A0AAD9PPL5_ACRCE</name>
<gene>
    <name evidence="2" type="ORF">P5673_033689</name>
</gene>
<keyword evidence="3" id="KW-1185">Reference proteome</keyword>
<feature type="domain" description="Reverse transcriptase" evidence="1">
    <location>
        <begin position="1"/>
        <end position="236"/>
    </location>
</feature>